<dbReference type="AlphaFoldDB" id="A0A072UGE2"/>
<dbReference type="Proteomes" id="UP000265566">
    <property type="component" value="Chromosome 6"/>
</dbReference>
<dbReference type="InterPro" id="IPR006527">
    <property type="entry name" value="F-box-assoc_dom_typ1"/>
</dbReference>
<reference evidence="2 5" key="2">
    <citation type="journal article" date="2014" name="BMC Genomics">
        <title>An improved genome release (version Mt4.0) for the model legume Medicago truncatula.</title>
        <authorList>
            <person name="Tang H."/>
            <person name="Krishnakumar V."/>
            <person name="Bidwell S."/>
            <person name="Rosen B."/>
            <person name="Chan A."/>
            <person name="Zhou S."/>
            <person name="Gentzbittel L."/>
            <person name="Childs K.L."/>
            <person name="Yandell M."/>
            <person name="Gundlach H."/>
            <person name="Mayer K.F."/>
            <person name="Schwartz D.C."/>
            <person name="Town C.D."/>
        </authorList>
    </citation>
    <scope>GENOME REANNOTATION</scope>
    <source>
        <strain evidence="2">A17</strain>
        <strain evidence="4 5">cv. Jemalong A17</strain>
    </source>
</reference>
<dbReference type="Proteomes" id="UP000002051">
    <property type="component" value="Chromosome 6"/>
</dbReference>
<evidence type="ECO:0000313" key="4">
    <source>
        <dbReference type="EnsemblPlants" id="KEH24840"/>
    </source>
</evidence>
<reference evidence="2 5" key="1">
    <citation type="journal article" date="2011" name="Nature">
        <title>The Medicago genome provides insight into the evolution of rhizobial symbioses.</title>
        <authorList>
            <person name="Young N.D."/>
            <person name="Debelle F."/>
            <person name="Oldroyd G.E."/>
            <person name="Geurts R."/>
            <person name="Cannon S.B."/>
            <person name="Udvardi M.K."/>
            <person name="Benedito V.A."/>
            <person name="Mayer K.F."/>
            <person name="Gouzy J."/>
            <person name="Schoof H."/>
            <person name="Van de Peer Y."/>
            <person name="Proost S."/>
            <person name="Cook D.R."/>
            <person name="Meyers B.C."/>
            <person name="Spannagl M."/>
            <person name="Cheung F."/>
            <person name="De Mita S."/>
            <person name="Krishnakumar V."/>
            <person name="Gundlach H."/>
            <person name="Zhou S."/>
            <person name="Mudge J."/>
            <person name="Bharti A.K."/>
            <person name="Murray J.D."/>
            <person name="Naoumkina M.A."/>
            <person name="Rosen B."/>
            <person name="Silverstein K.A."/>
            <person name="Tang H."/>
            <person name="Rombauts S."/>
            <person name="Zhao P.X."/>
            <person name="Zhou P."/>
            <person name="Barbe V."/>
            <person name="Bardou P."/>
            <person name="Bechner M."/>
            <person name="Bellec A."/>
            <person name="Berger A."/>
            <person name="Berges H."/>
            <person name="Bidwell S."/>
            <person name="Bisseling T."/>
            <person name="Choisne N."/>
            <person name="Couloux A."/>
            <person name="Denny R."/>
            <person name="Deshpande S."/>
            <person name="Dai X."/>
            <person name="Doyle J.J."/>
            <person name="Dudez A.M."/>
            <person name="Farmer A.D."/>
            <person name="Fouteau S."/>
            <person name="Franken C."/>
            <person name="Gibelin C."/>
            <person name="Gish J."/>
            <person name="Goldstein S."/>
            <person name="Gonzalez A.J."/>
            <person name="Green P.J."/>
            <person name="Hallab A."/>
            <person name="Hartog M."/>
            <person name="Hua A."/>
            <person name="Humphray S.J."/>
            <person name="Jeong D.H."/>
            <person name="Jing Y."/>
            <person name="Jocker A."/>
            <person name="Kenton S.M."/>
            <person name="Kim D.J."/>
            <person name="Klee K."/>
            <person name="Lai H."/>
            <person name="Lang C."/>
            <person name="Lin S."/>
            <person name="Macmil S.L."/>
            <person name="Magdelenat G."/>
            <person name="Matthews L."/>
            <person name="McCorrison J."/>
            <person name="Monaghan E.L."/>
            <person name="Mun J.H."/>
            <person name="Najar F.Z."/>
            <person name="Nicholson C."/>
            <person name="Noirot C."/>
            <person name="O'Bleness M."/>
            <person name="Paule C.R."/>
            <person name="Poulain J."/>
            <person name="Prion F."/>
            <person name="Qin B."/>
            <person name="Qu C."/>
            <person name="Retzel E.F."/>
            <person name="Riddle C."/>
            <person name="Sallet E."/>
            <person name="Samain S."/>
            <person name="Samson N."/>
            <person name="Sanders I."/>
            <person name="Saurat O."/>
            <person name="Scarpelli C."/>
            <person name="Schiex T."/>
            <person name="Segurens B."/>
            <person name="Severin A.J."/>
            <person name="Sherrier D.J."/>
            <person name="Shi R."/>
            <person name="Sims S."/>
            <person name="Singer S.R."/>
            <person name="Sinharoy S."/>
            <person name="Sterck L."/>
            <person name="Viollet A."/>
            <person name="Wang B.B."/>
            <person name="Wang K."/>
            <person name="Wang M."/>
            <person name="Wang X."/>
            <person name="Warfsmann J."/>
            <person name="Weissenbach J."/>
            <person name="White D.D."/>
            <person name="White J.D."/>
            <person name="Wiley G.B."/>
            <person name="Wincker P."/>
            <person name="Xing Y."/>
            <person name="Yang L."/>
            <person name="Yao Z."/>
            <person name="Ying F."/>
            <person name="Zhai J."/>
            <person name="Zhou L."/>
            <person name="Zuber A."/>
            <person name="Denarie J."/>
            <person name="Dixon R.A."/>
            <person name="May G.D."/>
            <person name="Schwartz D.C."/>
            <person name="Rogers J."/>
            <person name="Quetier F."/>
            <person name="Town C.D."/>
            <person name="Roe B.A."/>
        </authorList>
    </citation>
    <scope>NUCLEOTIDE SEQUENCE [LARGE SCALE GENOMIC DNA]</scope>
    <source>
        <strain evidence="2">A17</strain>
        <strain evidence="4 5">cv. Jemalong A17</strain>
    </source>
</reference>
<dbReference type="InterPro" id="IPR001810">
    <property type="entry name" value="F-box_dom"/>
</dbReference>
<dbReference type="STRING" id="3880.A0A072UGE2"/>
<dbReference type="InterPro" id="IPR017451">
    <property type="entry name" value="F-box-assoc_interact_dom"/>
</dbReference>
<dbReference type="NCBIfam" id="TIGR01640">
    <property type="entry name" value="F_box_assoc_1"/>
    <property type="match status" value="1"/>
</dbReference>
<organism evidence="2 5">
    <name type="scientific">Medicago truncatula</name>
    <name type="common">Barrel medic</name>
    <name type="synonym">Medicago tribuloides</name>
    <dbReference type="NCBI Taxonomy" id="3880"/>
    <lineage>
        <taxon>Eukaryota</taxon>
        <taxon>Viridiplantae</taxon>
        <taxon>Streptophyta</taxon>
        <taxon>Embryophyta</taxon>
        <taxon>Tracheophyta</taxon>
        <taxon>Spermatophyta</taxon>
        <taxon>Magnoliopsida</taxon>
        <taxon>eudicotyledons</taxon>
        <taxon>Gunneridae</taxon>
        <taxon>Pentapetalae</taxon>
        <taxon>rosids</taxon>
        <taxon>fabids</taxon>
        <taxon>Fabales</taxon>
        <taxon>Fabaceae</taxon>
        <taxon>Papilionoideae</taxon>
        <taxon>50 kb inversion clade</taxon>
        <taxon>NPAAA clade</taxon>
        <taxon>Hologalegina</taxon>
        <taxon>IRL clade</taxon>
        <taxon>Trifolieae</taxon>
        <taxon>Medicago</taxon>
    </lineage>
</organism>
<dbReference type="Gene3D" id="1.20.1280.50">
    <property type="match status" value="1"/>
</dbReference>
<keyword evidence="5" id="KW-1185">Reference proteome</keyword>
<sequence>MAASSVVSTTKTKQNLSDPLGLFSLLSPDLVLEILYGLPVKSLLTLKCVSKPLNSLISDPKFSKDHLRLSQTRHNNLLVCPYFNFKDLEFVFDSRLPSIFNNFTSTISETKLYFPIDNCYNVSLVDSCDGIICFKTTDYYNRHVRLVIWNPCTRNFKVLSLYENPPSLTSKTSYSFGYDHFTNSYRVVVVFCYQLNKSCKTLVKVSTLGNDFWRTIPDFPSQIMGQPERHPGKFVSGTINWVILDRENDSSRVILSLDLGNESYQEILQPNYGLDEPLHNFSLGVYRDYLCVLAHTKSFLDIWVMKDFGNKESWTKLFIVPFAEFLDYYGYSRLGYTRLLYISEEDDQVVLDFYNKIYVYNYKNRISKIPEIHGFTRFTSNVYAESLISP</sequence>
<dbReference type="EMBL" id="PSQE01000006">
    <property type="protein sequence ID" value="RHN49825.1"/>
    <property type="molecule type" value="Genomic_DNA"/>
</dbReference>
<accession>A0A072UGE2</accession>
<dbReference type="EMBL" id="CM001222">
    <property type="protein sequence ID" value="KEH24840.1"/>
    <property type="molecule type" value="Genomic_DNA"/>
</dbReference>
<gene>
    <name evidence="2" type="ordered locus">MTR_6g007135</name>
    <name evidence="3" type="ORF">MtrunA17_Chr6g0450771</name>
</gene>
<name>A0A072UGE2_MEDTR</name>
<dbReference type="PANTHER" id="PTHR31672">
    <property type="entry name" value="BNACNNG10540D PROTEIN"/>
    <property type="match status" value="1"/>
</dbReference>
<evidence type="ECO:0000313" key="5">
    <source>
        <dbReference type="Proteomes" id="UP000002051"/>
    </source>
</evidence>
<evidence type="ECO:0000313" key="3">
    <source>
        <dbReference type="EMBL" id="RHN49825.1"/>
    </source>
</evidence>
<dbReference type="HOGENOM" id="CLU_027176_1_4_1"/>
<dbReference type="PANTHER" id="PTHR31672:SF13">
    <property type="entry name" value="F-BOX PROTEIN CPR30-LIKE"/>
    <property type="match status" value="1"/>
</dbReference>
<feature type="domain" description="F-box" evidence="1">
    <location>
        <begin position="26"/>
        <end position="66"/>
    </location>
</feature>
<dbReference type="SMART" id="SM00256">
    <property type="entry name" value="FBOX"/>
    <property type="match status" value="1"/>
</dbReference>
<dbReference type="EnsemblPlants" id="KEH24840">
    <property type="protein sequence ID" value="KEH24840"/>
    <property type="gene ID" value="MTR_6g007135"/>
</dbReference>
<protein>
    <submittedName>
        <fullName evidence="2">F-box protein interaction domain protein</fullName>
    </submittedName>
    <submittedName>
        <fullName evidence="3">Putative F-box domain-containing protein</fullName>
    </submittedName>
</protein>
<dbReference type="Gramene" id="rna34047">
    <property type="protein sequence ID" value="RHN49825.1"/>
    <property type="gene ID" value="gene34047"/>
</dbReference>
<dbReference type="SUPFAM" id="SSF81383">
    <property type="entry name" value="F-box domain"/>
    <property type="match status" value="1"/>
</dbReference>
<dbReference type="Pfam" id="PF00646">
    <property type="entry name" value="F-box"/>
    <property type="match status" value="1"/>
</dbReference>
<dbReference type="InterPro" id="IPR036047">
    <property type="entry name" value="F-box-like_dom_sf"/>
</dbReference>
<dbReference type="InterPro" id="IPR050796">
    <property type="entry name" value="SCF_F-box_component"/>
</dbReference>
<dbReference type="OrthoDB" id="1406014at2759"/>
<reference evidence="3" key="4">
    <citation type="journal article" date="2018" name="Nat. Plants">
        <title>Whole-genome landscape of Medicago truncatula symbiotic genes.</title>
        <authorList>
            <person name="Pecrix Y."/>
            <person name="Gamas P."/>
            <person name="Carrere S."/>
        </authorList>
    </citation>
    <scope>NUCLEOTIDE SEQUENCE</scope>
    <source>
        <tissue evidence="3">Leaves</tissue>
    </source>
</reference>
<evidence type="ECO:0000313" key="2">
    <source>
        <dbReference type="EMBL" id="KEH24840.1"/>
    </source>
</evidence>
<proteinExistence type="predicted"/>
<dbReference type="Pfam" id="PF07734">
    <property type="entry name" value="FBA_1"/>
    <property type="match status" value="1"/>
</dbReference>
<evidence type="ECO:0000259" key="1">
    <source>
        <dbReference type="SMART" id="SM00256"/>
    </source>
</evidence>
<reference evidence="4" key="3">
    <citation type="submission" date="2015-04" db="UniProtKB">
        <authorList>
            <consortium name="EnsemblPlants"/>
        </authorList>
    </citation>
    <scope>IDENTIFICATION</scope>
    <source>
        <strain evidence="4">cv. Jemalong A17</strain>
    </source>
</reference>